<protein>
    <recommendedName>
        <fullName evidence="6">Chaplin domain-containing protein</fullName>
    </recommendedName>
</protein>
<dbReference type="PROSITE" id="PS51884">
    <property type="entry name" value="CHAPLIN"/>
    <property type="match status" value="4"/>
</dbReference>
<keyword evidence="1" id="KW-0134">Cell wall</keyword>
<dbReference type="Pfam" id="PF03777">
    <property type="entry name" value="ChpA-C"/>
    <property type="match status" value="4"/>
</dbReference>
<feature type="domain" description="Chaplin" evidence="6">
    <location>
        <begin position="93"/>
        <end position="133"/>
    </location>
</feature>
<feature type="signal peptide" evidence="5">
    <location>
        <begin position="1"/>
        <end position="28"/>
    </location>
</feature>
<dbReference type="RefSeq" id="WP_071804010.1">
    <property type="nucleotide sequence ID" value="NZ_MEIA01000077.1"/>
</dbReference>
<evidence type="ECO:0000256" key="3">
    <source>
        <dbReference type="ARBA" id="ARBA00023087"/>
    </source>
</evidence>
<dbReference type="EMBL" id="MEIA01000077">
    <property type="protein sequence ID" value="OJF14907.1"/>
    <property type="molecule type" value="Genomic_DNA"/>
</dbReference>
<keyword evidence="5" id="KW-0732">Signal</keyword>
<feature type="compositionally biased region" description="Acidic residues" evidence="4">
    <location>
        <begin position="308"/>
        <end position="332"/>
    </location>
</feature>
<accession>A0A1K0GZQ2</accession>
<gene>
    <name evidence="7" type="ORF">BG844_07295</name>
</gene>
<proteinExistence type="predicted"/>
<name>A0A1K0GZQ2_9ACTN</name>
<feature type="chain" id="PRO_5009664588" description="Chaplin domain-containing protein" evidence="5">
    <location>
        <begin position="29"/>
        <end position="385"/>
    </location>
</feature>
<dbReference type="InterPro" id="IPR005528">
    <property type="entry name" value="ChpA-H"/>
</dbReference>
<keyword evidence="1" id="KW-0964">Secreted</keyword>
<feature type="domain" description="Chaplin" evidence="6">
    <location>
        <begin position="257"/>
        <end position="297"/>
    </location>
</feature>
<reference evidence="7 8" key="1">
    <citation type="submission" date="2016-09" db="EMBL/GenBank/DDBJ databases">
        <title>Couchioplanes caeruleus draft genome sequence.</title>
        <authorList>
            <person name="Sheehan J."/>
            <person name="Caffrey P."/>
        </authorList>
    </citation>
    <scope>NUCLEOTIDE SEQUENCE [LARGE SCALE GENOMIC DNA]</scope>
    <source>
        <strain evidence="7 8">DSM 43634</strain>
    </source>
</reference>
<dbReference type="GO" id="GO:0007155">
    <property type="term" value="P:cell adhesion"/>
    <property type="evidence" value="ECO:0007669"/>
    <property type="project" value="UniProtKB-KW"/>
</dbReference>
<evidence type="ECO:0000313" key="7">
    <source>
        <dbReference type="EMBL" id="OJF14907.1"/>
    </source>
</evidence>
<evidence type="ECO:0000256" key="4">
    <source>
        <dbReference type="SAM" id="MobiDB-lite"/>
    </source>
</evidence>
<sequence length="385" mass="37539">MKTWVRKTLSVGVLAAGALLLAPAAAHADQNSSGNVGVANGTQVLTKVAVPLNVVGNSIGVAGESNAAGQGINWVESGKHGKGGKYSQNSHGNVGVLNGTQILVPVTVPVNVVGNAVSVLGVANAAGTGVNKTESTRTEHTKVDQDSSGNVGIANGTQIAAPIDVPINVCGNSLAVLGLANSQAACMNGGRHTEGIRQDSSGNIGALNGTQIALPIHVPLNVTGNAVSVLGVANAAGASQNESGHQGGGIKQDSNGNVGLLNGTQIAAPITVPINICGNALAVLGVADAAAACSNGTGGNNGGHHDDDDNDGDGGNDGDNDGGYPGDDDDVAGDGGAVGNDDDAYGDAPRKAHKAEATAVDGLTQSLSNAGGVNLGGLEVSKLLK</sequence>
<dbReference type="AlphaFoldDB" id="A0A1K0GZQ2"/>
<feature type="domain" description="Chaplin" evidence="6">
    <location>
        <begin position="203"/>
        <end position="243"/>
    </location>
</feature>
<keyword evidence="2" id="KW-0130">Cell adhesion</keyword>
<organism evidence="7 8">
    <name type="scientific">Couchioplanes caeruleus subsp. caeruleus</name>
    <dbReference type="NCBI Taxonomy" id="56427"/>
    <lineage>
        <taxon>Bacteria</taxon>
        <taxon>Bacillati</taxon>
        <taxon>Actinomycetota</taxon>
        <taxon>Actinomycetes</taxon>
        <taxon>Micromonosporales</taxon>
        <taxon>Micromonosporaceae</taxon>
        <taxon>Couchioplanes</taxon>
    </lineage>
</organism>
<dbReference type="Proteomes" id="UP000182486">
    <property type="component" value="Unassembled WGS sequence"/>
</dbReference>
<evidence type="ECO:0000256" key="5">
    <source>
        <dbReference type="SAM" id="SignalP"/>
    </source>
</evidence>
<evidence type="ECO:0000256" key="1">
    <source>
        <dbReference type="ARBA" id="ARBA00022512"/>
    </source>
</evidence>
<keyword evidence="8" id="KW-1185">Reference proteome</keyword>
<evidence type="ECO:0000313" key="8">
    <source>
        <dbReference type="Proteomes" id="UP000182486"/>
    </source>
</evidence>
<evidence type="ECO:0000256" key="2">
    <source>
        <dbReference type="ARBA" id="ARBA00022889"/>
    </source>
</evidence>
<keyword evidence="3" id="KW-0034">Amyloid</keyword>
<feature type="domain" description="Chaplin" evidence="6">
    <location>
        <begin position="150"/>
        <end position="190"/>
    </location>
</feature>
<evidence type="ECO:0000259" key="6">
    <source>
        <dbReference type="PROSITE" id="PS51884"/>
    </source>
</evidence>
<feature type="region of interest" description="Disordered" evidence="4">
    <location>
        <begin position="300"/>
        <end position="357"/>
    </location>
</feature>
<comment type="caution">
    <text evidence="7">The sequence shown here is derived from an EMBL/GenBank/DDBJ whole genome shotgun (WGS) entry which is preliminary data.</text>
</comment>